<dbReference type="EMBL" id="LR796685">
    <property type="protein sequence ID" value="CAB4159271.1"/>
    <property type="molecule type" value="Genomic_DNA"/>
</dbReference>
<dbReference type="EMBL" id="LR798327">
    <property type="protein sequence ID" value="CAB5223850.1"/>
    <property type="molecule type" value="Genomic_DNA"/>
</dbReference>
<name>A0A6J7X3I3_9CAUD</name>
<gene>
    <name evidence="1" type="ORF">UFOVP705_67</name>
    <name evidence="2" type="ORF">UFOVP736_14</name>
</gene>
<protein>
    <submittedName>
        <fullName evidence="2">Uncharacterized protein</fullName>
    </submittedName>
</protein>
<reference evidence="2" key="1">
    <citation type="submission" date="2020-05" db="EMBL/GenBank/DDBJ databases">
        <authorList>
            <person name="Chiriac C."/>
            <person name="Salcher M."/>
            <person name="Ghai R."/>
            <person name="Kavagutti S V."/>
        </authorList>
    </citation>
    <scope>NUCLEOTIDE SEQUENCE</scope>
</reference>
<evidence type="ECO:0000313" key="1">
    <source>
        <dbReference type="EMBL" id="CAB4159271.1"/>
    </source>
</evidence>
<accession>A0A6J7X3I3</accession>
<organism evidence="2">
    <name type="scientific">uncultured Caudovirales phage</name>
    <dbReference type="NCBI Taxonomy" id="2100421"/>
    <lineage>
        <taxon>Viruses</taxon>
        <taxon>Duplodnaviria</taxon>
        <taxon>Heunggongvirae</taxon>
        <taxon>Uroviricota</taxon>
        <taxon>Caudoviricetes</taxon>
        <taxon>Peduoviridae</taxon>
        <taxon>Maltschvirus</taxon>
        <taxon>Maltschvirus maltsch</taxon>
    </lineage>
</organism>
<sequence>MDSSIPDDAEEITPHDTNPFNLCRAIYVGGAGHLRVQMKSGKIVTLNNVPAGTRISGGFARVFATSTTATLLVAFR</sequence>
<evidence type="ECO:0000313" key="2">
    <source>
        <dbReference type="EMBL" id="CAB5223850.1"/>
    </source>
</evidence>
<proteinExistence type="predicted"/>